<dbReference type="Pfam" id="PF07691">
    <property type="entry name" value="PA14"/>
    <property type="match status" value="1"/>
</dbReference>
<evidence type="ECO:0000313" key="6">
    <source>
        <dbReference type="EMBL" id="HBJ08376.1"/>
    </source>
</evidence>
<dbReference type="Gene3D" id="2.60.40.10">
    <property type="entry name" value="Immunoglobulins"/>
    <property type="match status" value="1"/>
</dbReference>
<dbReference type="PROSITE" id="PS51820">
    <property type="entry name" value="PA14"/>
    <property type="match status" value="1"/>
</dbReference>
<reference evidence="6 7" key="1">
    <citation type="journal article" date="2018" name="Nat. Biotechnol.">
        <title>A standardized bacterial taxonomy based on genome phylogeny substantially revises the tree of life.</title>
        <authorList>
            <person name="Parks D.H."/>
            <person name="Chuvochina M."/>
            <person name="Waite D.W."/>
            <person name="Rinke C."/>
            <person name="Skarshewski A."/>
            <person name="Chaumeil P.A."/>
            <person name="Hugenholtz P."/>
        </authorList>
    </citation>
    <scope>NUCLEOTIDE SEQUENCE [LARGE SCALE GENOMIC DNA]</scope>
    <source>
        <strain evidence="6">UBA11482</strain>
    </source>
</reference>
<dbReference type="Gene3D" id="3.90.182.10">
    <property type="entry name" value="Toxin - Anthrax Protective Antigen,domain 1"/>
    <property type="match status" value="1"/>
</dbReference>
<dbReference type="InterPro" id="IPR006104">
    <property type="entry name" value="Glyco_hydro_2_N"/>
</dbReference>
<keyword evidence="2" id="KW-0378">Hydrolase</keyword>
<evidence type="ECO:0000256" key="1">
    <source>
        <dbReference type="ARBA" id="ARBA00007401"/>
    </source>
</evidence>
<dbReference type="GO" id="GO:0005975">
    <property type="term" value="P:carbohydrate metabolic process"/>
    <property type="evidence" value="ECO:0007669"/>
    <property type="project" value="InterPro"/>
</dbReference>
<dbReference type="InterPro" id="IPR037524">
    <property type="entry name" value="PA14/GLEYA"/>
</dbReference>
<evidence type="ECO:0000256" key="2">
    <source>
        <dbReference type="ARBA" id="ARBA00022801"/>
    </source>
</evidence>
<dbReference type="SUPFAM" id="SSF51445">
    <property type="entry name" value="(Trans)glycosidases"/>
    <property type="match status" value="1"/>
</dbReference>
<feature type="chain" id="PRO_5016898124" evidence="4">
    <location>
        <begin position="21"/>
        <end position="1156"/>
    </location>
</feature>
<evidence type="ECO:0000313" key="7">
    <source>
        <dbReference type="Proteomes" id="UP000262954"/>
    </source>
</evidence>
<proteinExistence type="inferred from homology"/>
<dbReference type="Proteomes" id="UP000262954">
    <property type="component" value="Unassembled WGS sequence"/>
</dbReference>
<name>A0A354M1I7_9BACT</name>
<evidence type="ECO:0000256" key="4">
    <source>
        <dbReference type="SAM" id="SignalP"/>
    </source>
</evidence>
<dbReference type="SUPFAM" id="SSF49303">
    <property type="entry name" value="beta-Galactosidase/glucuronidase domain"/>
    <property type="match status" value="1"/>
</dbReference>
<dbReference type="SUPFAM" id="SSF56988">
    <property type="entry name" value="Anthrax protective antigen"/>
    <property type="match status" value="1"/>
</dbReference>
<dbReference type="GO" id="GO:0004553">
    <property type="term" value="F:hydrolase activity, hydrolyzing O-glycosyl compounds"/>
    <property type="evidence" value="ECO:0007669"/>
    <property type="project" value="InterPro"/>
</dbReference>
<dbReference type="InterPro" id="IPR017853">
    <property type="entry name" value="GH"/>
</dbReference>
<dbReference type="InterPro" id="IPR006103">
    <property type="entry name" value="Glyco_hydro_2_cat"/>
</dbReference>
<dbReference type="InterPro" id="IPR006102">
    <property type="entry name" value="Ig-like_GH2"/>
</dbReference>
<feature type="domain" description="PA14" evidence="5">
    <location>
        <begin position="869"/>
        <end position="1012"/>
    </location>
</feature>
<dbReference type="InterPro" id="IPR036156">
    <property type="entry name" value="Beta-gal/glucu_dom_sf"/>
</dbReference>
<comment type="similarity">
    <text evidence="1">Belongs to the glycosyl hydrolase 2 family.</text>
</comment>
<gene>
    <name evidence="6" type="ORF">DDY73_05170</name>
</gene>
<dbReference type="InterPro" id="IPR013783">
    <property type="entry name" value="Ig-like_fold"/>
</dbReference>
<dbReference type="Gene3D" id="3.20.20.80">
    <property type="entry name" value="Glycosidases"/>
    <property type="match status" value="1"/>
</dbReference>
<keyword evidence="4" id="KW-0732">Signal</keyword>
<dbReference type="Pfam" id="PF02836">
    <property type="entry name" value="Glyco_hydro_2_C"/>
    <property type="match status" value="1"/>
</dbReference>
<dbReference type="SUPFAM" id="SSF49785">
    <property type="entry name" value="Galactose-binding domain-like"/>
    <property type="match status" value="1"/>
</dbReference>
<accession>A0A354M1I7</accession>
<comment type="caution">
    <text evidence="6">The sequence shown here is derived from an EMBL/GenBank/DDBJ whole genome shotgun (WGS) entry which is preliminary data.</text>
</comment>
<dbReference type="AlphaFoldDB" id="A0A354M1I7"/>
<dbReference type="PANTHER" id="PTHR42732">
    <property type="entry name" value="BETA-GALACTOSIDASE"/>
    <property type="match status" value="1"/>
</dbReference>
<dbReference type="Pfam" id="PF02837">
    <property type="entry name" value="Glyco_hydro_2_N"/>
    <property type="match status" value="1"/>
</dbReference>
<feature type="signal peptide" evidence="4">
    <location>
        <begin position="1"/>
        <end position="20"/>
    </location>
</feature>
<dbReference type="Gene3D" id="2.60.120.260">
    <property type="entry name" value="Galactose-binding domain-like"/>
    <property type="match status" value="1"/>
</dbReference>
<sequence length="1156" mass="130936">MKKIHLLSYLLLLNTLLGIASTRNQSRVIIPLSGSEWYLWRDTKAEWKNDKLYLPSEVARLSTLSVNSPAGWNNDRLYLPTEVSDLSKLPVNPPTGGWESLNANTAKKVSVPGTVEEYMTVSDWPQPTDFSGVSWWFRTLNIPKDLKDATFILEFEAVRMRAEVYLDGQLVAYDIVGETPFEANVTKAIRPGEKQLLAVRVTNPGGNFHWQDFDVMNWGKYLIPPGRGFGGILGNVNLKALNPVYISDIYMQNTPQKTKVNAIISIRNLTDRKLKQNINLDIVEKNNPSIKIFSKQIKNHQIPQGDSRVTIEVDAPNAKIWDIESPNLYVSKVSLSNKDNDERTFGFRWFAPENIGEEATLKLNGRRIMLRSAISWGYWPVTGLIATPEMAEKQITTAKQLGLNMLNFHRNIGTPVVLDKADEMGLLYYEEPGSFHSGTHDPFIRTILREKVFRMIKRDRSHPSLIIYNMINEFGGRLSKDKELVAKRFEDMRDAHAIDPSRTITFTSGWANKKDALEDSKAHFRPFDTKLYMNGWFDNHRAGGPETWREDFYKSPTDNLMYTNNNTEIYMRGEEAAISTPPRIKEIDDYLSKTGETGWDGKFWQKQYKEFCKFFADKNLEPYFKTVDMLTEKMGDISFEHQGRRIQGMRMQNLGDCYVINGWESMPYDNHSGVVDLYRNAKGDSKILAYYNQPLYVAISPRKQIIHTPNPVPVDFYIVNEKNLKGKHILSINVKDPNGKNIYQENKNVQLSGGEMFGELLIENMLLPLNNQSGMFSIEANLYNLNKEKQASGKDQVLGVNWDSQKLSGTGAIYKNDTKNTFVSFYKQETGNILTDFSENAGKLDWVVITRPPLDAPQKIQPEAYITNDDKPGIVATFFKDDDLREAAGTRTDTHIDFQFADGAQPDASVSANQPFSAIWKGKLMPSVSGQYLIAVNTDGGLRLSINGQRVIDEWGNKKMYTYQRPVTLEAGKAINIQVEYRQQKQTGTIQLQWSTPGNATLDPKSLIDRCKNDGTTLILLESAETWMDVISKYTNLKNKGNFAMGRNWVGGVHFVKAHPLFKDLPGNVGMSWPYQALVHDGDHRLGLKLEGEELVAGVYRSHGFNLGTAVGIIPCGKGKIIFSTLDIMPNLNLTSGSSDVAKKLIYNFIEYSQTR</sequence>
<keyword evidence="3" id="KW-0326">Glycosidase</keyword>
<evidence type="ECO:0000256" key="3">
    <source>
        <dbReference type="ARBA" id="ARBA00023295"/>
    </source>
</evidence>
<organism evidence="6 7">
    <name type="scientific">Coprobacter fastidiosus</name>
    <dbReference type="NCBI Taxonomy" id="1099853"/>
    <lineage>
        <taxon>Bacteria</taxon>
        <taxon>Pseudomonadati</taxon>
        <taxon>Bacteroidota</taxon>
        <taxon>Bacteroidia</taxon>
        <taxon>Bacteroidales</taxon>
        <taxon>Barnesiellaceae</taxon>
        <taxon>Coprobacter</taxon>
    </lineage>
</organism>
<protein>
    <submittedName>
        <fullName evidence="6">Beta-galactosidase</fullName>
    </submittedName>
</protein>
<dbReference type="PANTHER" id="PTHR42732:SF2">
    <property type="entry name" value="BETA-MANNOSIDASE"/>
    <property type="match status" value="1"/>
</dbReference>
<dbReference type="InterPro" id="IPR011658">
    <property type="entry name" value="PA14_dom"/>
</dbReference>
<evidence type="ECO:0000259" key="5">
    <source>
        <dbReference type="PROSITE" id="PS51820"/>
    </source>
</evidence>
<dbReference type="InterPro" id="IPR051913">
    <property type="entry name" value="GH2_Domain-Containing"/>
</dbReference>
<dbReference type="EMBL" id="DNWC01000067">
    <property type="protein sequence ID" value="HBJ08376.1"/>
    <property type="molecule type" value="Genomic_DNA"/>
</dbReference>
<dbReference type="SMART" id="SM00758">
    <property type="entry name" value="PA14"/>
    <property type="match status" value="1"/>
</dbReference>
<dbReference type="InterPro" id="IPR008979">
    <property type="entry name" value="Galactose-bd-like_sf"/>
</dbReference>
<dbReference type="Pfam" id="PF00703">
    <property type="entry name" value="Glyco_hydro_2"/>
    <property type="match status" value="1"/>
</dbReference>